<proteinExistence type="predicted"/>
<comment type="caution">
    <text evidence="1">The sequence shown here is derived from an EMBL/GenBank/DDBJ whole genome shotgun (WGS) entry which is preliminary data.</text>
</comment>
<sequence>MPVGRRHVHRRARWHLKVRYRGLMKNPQQLHTLFARSNLWMTRERLCASPLHERKIRPSGQAIGAFLMSNVALHSSQVPHRLHRIGPMLMAQCGKTSSEHHP</sequence>
<name>A0A4R0XIE6_9BURK</name>
<dbReference type="Proteomes" id="UP000294200">
    <property type="component" value="Unassembled WGS sequence"/>
</dbReference>
<evidence type="ECO:0000313" key="2">
    <source>
        <dbReference type="Proteomes" id="UP000294200"/>
    </source>
</evidence>
<dbReference type="EMBL" id="MWML01000087">
    <property type="protein sequence ID" value="TCG06899.1"/>
    <property type="molecule type" value="Genomic_DNA"/>
</dbReference>
<organism evidence="1 2">
    <name type="scientific">Paraburkholderia steynii</name>
    <dbReference type="NCBI Taxonomy" id="1245441"/>
    <lineage>
        <taxon>Bacteria</taxon>
        <taxon>Pseudomonadati</taxon>
        <taxon>Pseudomonadota</taxon>
        <taxon>Betaproteobacteria</taxon>
        <taxon>Burkholderiales</taxon>
        <taxon>Burkholderiaceae</taxon>
        <taxon>Paraburkholderia</taxon>
    </lineage>
</organism>
<protein>
    <recommendedName>
        <fullName evidence="3">Transposase</fullName>
    </recommendedName>
</protein>
<reference evidence="1 2" key="1">
    <citation type="submission" date="2017-02" db="EMBL/GenBank/DDBJ databases">
        <title>Paraburkholderia sophoroidis sp. nov. and Paraburkholderia steynii sp. nov. rhizobial symbionts of the fynbos legume Hypocalyptus sophoroides.</title>
        <authorList>
            <person name="Steenkamp E.T."/>
            <person name="Beukes C.W."/>
            <person name="Van Zyl E."/>
            <person name="Avontuur J."/>
            <person name="Chan W.Y."/>
            <person name="Hassen A."/>
            <person name="Palmer M."/>
            <person name="Mthombeni L."/>
            <person name="Phalane F."/>
            <person name="Sereme K."/>
            <person name="Venter S.N."/>
        </authorList>
    </citation>
    <scope>NUCLEOTIDE SEQUENCE [LARGE SCALE GENOMIC DNA]</scope>
    <source>
        <strain evidence="1 2">HC1.1ba</strain>
    </source>
</reference>
<dbReference type="AlphaFoldDB" id="A0A4R0XIE6"/>
<evidence type="ECO:0000313" key="1">
    <source>
        <dbReference type="EMBL" id="TCG06899.1"/>
    </source>
</evidence>
<keyword evidence="2" id="KW-1185">Reference proteome</keyword>
<accession>A0A4R0XIE6</accession>
<gene>
    <name evidence="1" type="ORF">BZM27_23260</name>
</gene>
<evidence type="ECO:0008006" key="3">
    <source>
        <dbReference type="Google" id="ProtNLM"/>
    </source>
</evidence>